<dbReference type="SUPFAM" id="SSF88659">
    <property type="entry name" value="Sigma3 and sigma4 domains of RNA polymerase sigma factors"/>
    <property type="match status" value="1"/>
</dbReference>
<accession>A0ABN8A989</accession>
<evidence type="ECO:0000256" key="2">
    <source>
        <dbReference type="ARBA" id="ARBA00023015"/>
    </source>
</evidence>
<dbReference type="PANTHER" id="PTHR43133:SF60">
    <property type="entry name" value="RNA POLYMERASE SIGMA FACTOR SIGV"/>
    <property type="match status" value="1"/>
</dbReference>
<dbReference type="NCBIfam" id="TIGR02937">
    <property type="entry name" value="sigma70-ECF"/>
    <property type="match status" value="1"/>
</dbReference>
<keyword evidence="2" id="KW-0805">Transcription regulation</keyword>
<sequence length="177" mass="21484">MAEIEKVHSLDMNILFHKLMDKYCEELLKLAYSYVKDRQLSEDIVQDVFTRVFEHWDSFRGDSSYKTYLFRITINRCYDYLRSATYRKNHLLNSFQHFISLHTTEKHVLDNNEKYHVGQEILKLPIKYREVIILYYYKDFSMEEISSLLNCPVSTVKSRVHRAREKLKIKLGRYEHE</sequence>
<dbReference type="InterPro" id="IPR013249">
    <property type="entry name" value="RNA_pol_sigma70_r4_t2"/>
</dbReference>
<evidence type="ECO:0000256" key="3">
    <source>
        <dbReference type="ARBA" id="ARBA00023082"/>
    </source>
</evidence>
<dbReference type="InterPro" id="IPR039425">
    <property type="entry name" value="RNA_pol_sigma-70-like"/>
</dbReference>
<dbReference type="Gene3D" id="1.10.1740.10">
    <property type="match status" value="1"/>
</dbReference>
<feature type="domain" description="RNA polymerase sigma factor 70 region 4 type 2" evidence="6">
    <location>
        <begin position="120"/>
        <end position="167"/>
    </location>
</feature>
<evidence type="ECO:0000313" key="7">
    <source>
        <dbReference type="EMBL" id="CAG9620391.1"/>
    </source>
</evidence>
<gene>
    <name evidence="7" type="primary">sigW_2</name>
    <name evidence="7" type="ORF">BACCIP111883_01159</name>
</gene>
<dbReference type="RefSeq" id="WP_230500319.1">
    <property type="nucleotide sequence ID" value="NZ_CAKJTJ010000004.1"/>
</dbReference>
<dbReference type="InterPro" id="IPR014284">
    <property type="entry name" value="RNA_pol_sigma-70_dom"/>
</dbReference>
<reference evidence="7 8" key="1">
    <citation type="submission" date="2021-10" db="EMBL/GenBank/DDBJ databases">
        <authorList>
            <person name="Criscuolo A."/>
        </authorList>
    </citation>
    <scope>NUCLEOTIDE SEQUENCE [LARGE SCALE GENOMIC DNA]</scope>
    <source>
        <strain evidence="8">CIP 111883</strain>
    </source>
</reference>
<dbReference type="PANTHER" id="PTHR43133">
    <property type="entry name" value="RNA POLYMERASE ECF-TYPE SIGMA FACTO"/>
    <property type="match status" value="1"/>
</dbReference>
<dbReference type="Gene3D" id="1.10.10.10">
    <property type="entry name" value="Winged helix-like DNA-binding domain superfamily/Winged helix DNA-binding domain"/>
    <property type="match status" value="1"/>
</dbReference>
<dbReference type="Proteomes" id="UP000789833">
    <property type="component" value="Unassembled WGS sequence"/>
</dbReference>
<comment type="caution">
    <text evidence="7">The sequence shown here is derived from an EMBL/GenBank/DDBJ whole genome shotgun (WGS) entry which is preliminary data.</text>
</comment>
<dbReference type="InterPro" id="IPR013324">
    <property type="entry name" value="RNA_pol_sigma_r3/r4-like"/>
</dbReference>
<dbReference type="Pfam" id="PF08281">
    <property type="entry name" value="Sigma70_r4_2"/>
    <property type="match status" value="1"/>
</dbReference>
<comment type="similarity">
    <text evidence="1">Belongs to the sigma-70 factor family. ECF subfamily.</text>
</comment>
<keyword evidence="4" id="KW-0804">Transcription</keyword>
<dbReference type="EMBL" id="CAKJTJ010000004">
    <property type="protein sequence ID" value="CAG9620391.1"/>
    <property type="molecule type" value="Genomic_DNA"/>
</dbReference>
<dbReference type="InterPro" id="IPR013325">
    <property type="entry name" value="RNA_pol_sigma_r2"/>
</dbReference>
<dbReference type="SUPFAM" id="SSF88946">
    <property type="entry name" value="Sigma2 domain of RNA polymerase sigma factors"/>
    <property type="match status" value="1"/>
</dbReference>
<evidence type="ECO:0000256" key="1">
    <source>
        <dbReference type="ARBA" id="ARBA00010641"/>
    </source>
</evidence>
<keyword evidence="3" id="KW-0731">Sigma factor</keyword>
<feature type="domain" description="RNA polymerase sigma-70 region 2" evidence="5">
    <location>
        <begin position="21"/>
        <end position="84"/>
    </location>
</feature>
<proteinExistence type="inferred from homology"/>
<evidence type="ECO:0000259" key="5">
    <source>
        <dbReference type="Pfam" id="PF04542"/>
    </source>
</evidence>
<dbReference type="Pfam" id="PF04542">
    <property type="entry name" value="Sigma70_r2"/>
    <property type="match status" value="1"/>
</dbReference>
<dbReference type="InterPro" id="IPR007627">
    <property type="entry name" value="RNA_pol_sigma70_r2"/>
</dbReference>
<evidence type="ECO:0000259" key="6">
    <source>
        <dbReference type="Pfam" id="PF08281"/>
    </source>
</evidence>
<dbReference type="InterPro" id="IPR036388">
    <property type="entry name" value="WH-like_DNA-bd_sf"/>
</dbReference>
<keyword evidence="8" id="KW-1185">Reference proteome</keyword>
<evidence type="ECO:0000256" key="4">
    <source>
        <dbReference type="ARBA" id="ARBA00023163"/>
    </source>
</evidence>
<dbReference type="CDD" id="cd06171">
    <property type="entry name" value="Sigma70_r4"/>
    <property type="match status" value="1"/>
</dbReference>
<protein>
    <submittedName>
        <fullName evidence="7">ECF RNA polymerase sigma factor SigW</fullName>
    </submittedName>
</protein>
<name>A0ABN8A989_9BACI</name>
<evidence type="ECO:0000313" key="8">
    <source>
        <dbReference type="Proteomes" id="UP000789833"/>
    </source>
</evidence>
<organism evidence="7 8">
    <name type="scientific">Sutcliffiella rhizosphaerae</name>
    <dbReference type="NCBI Taxonomy" id="2880967"/>
    <lineage>
        <taxon>Bacteria</taxon>
        <taxon>Bacillati</taxon>
        <taxon>Bacillota</taxon>
        <taxon>Bacilli</taxon>
        <taxon>Bacillales</taxon>
        <taxon>Bacillaceae</taxon>
        <taxon>Sutcliffiella</taxon>
    </lineage>
</organism>